<dbReference type="Pfam" id="PF13426">
    <property type="entry name" value="PAS_9"/>
    <property type="match status" value="1"/>
</dbReference>
<gene>
    <name evidence="6" type="ORF">F6R98_16480</name>
</gene>
<dbReference type="NCBIfam" id="TIGR00229">
    <property type="entry name" value="sensory_box"/>
    <property type="match status" value="2"/>
</dbReference>
<dbReference type="SUPFAM" id="SSF55785">
    <property type="entry name" value="PYP-like sensor domain (PAS domain)"/>
    <property type="match status" value="2"/>
</dbReference>
<dbReference type="PANTHER" id="PTHR46663">
    <property type="entry name" value="DIGUANYLATE CYCLASE DGCT-RELATED"/>
    <property type="match status" value="1"/>
</dbReference>
<keyword evidence="2" id="KW-0472">Membrane</keyword>
<dbReference type="SUPFAM" id="SSF55073">
    <property type="entry name" value="Nucleotide cyclase"/>
    <property type="match status" value="1"/>
</dbReference>
<sequence>MIVVLLAAHSLALAETALDKVSLQLKWSHQFQFAGYYAAAEKGFYREAGLDVEIREAQSSDEPIQNVLSGKADFGVGTTDLLLLRGQGKPVVALAVIFQHSPLALLTRKDSGIDNLHELSGRKLMIESHSAELIAYLQSEGLGFGKYLVAPHSFDIDDLLHGKADAMSVYVTDEPFSLKKAGVAYNLFSPRAAGIDFYGDNLFTTEAQIQNHPERVKAFRAASLKGWEYAMQHPEEIVQLIYSGYGQKHSIDHLRFEAEKMIPLLPELVEIGHMNPGRWRRIAEVCAEQGMMRPDFDFKGFLYDPNQPPDFTWLYATLGGVLVFALMAGGVAFYIFRLNRHLHISEEHYRLLAENTHDVIWILDIKALHFTYVSPSITRLRGYGVEEALRQTIAASFTAKSAKQVDLALAYLWRYGEVMQHSMELEQPCKDGSIIWVDATVSVMRDAKRRPIGLLGITRDITERKRVAEELRRSEILLRTLYDSTSDAVMLLDENGFFKCNKATLTMFGGTELEYFYSKQLADLSSPEQPCGTDSGILANQHIAAAMKNGSVRFEWMHKRVDSDKTFPAEVLLNAMELDGKAVVQAVVRDIAERKQSEEIIRKLAFYDALTQLPNRRLLYDRLSHALSLSKRSGRYGALLFLDLDNFKTLNDRCGHAAGDRLLVEAAHRLSSCVRAIDTVARYGGDEFVVILTELLEYREDSSTQAGMVAEKIRAMLAEPFVLNVEWEDRITSALEHYCSASIGVAMFNDQDIDLDSIINRADRAMYQAKAAGRNMIRFYSA</sequence>
<dbReference type="GO" id="GO:0003824">
    <property type="term" value="F:catalytic activity"/>
    <property type="evidence" value="ECO:0007669"/>
    <property type="project" value="UniProtKB-ARBA"/>
</dbReference>
<dbReference type="OrthoDB" id="9180959at2"/>
<keyword evidence="2" id="KW-1133">Transmembrane helix</keyword>
<dbReference type="Gene3D" id="3.30.450.20">
    <property type="entry name" value="PAS domain"/>
    <property type="match status" value="2"/>
</dbReference>
<dbReference type="RefSeq" id="WP_153249999.1">
    <property type="nucleotide sequence ID" value="NZ_CP044205.1"/>
</dbReference>
<dbReference type="Proteomes" id="UP000325755">
    <property type="component" value="Chromosome"/>
</dbReference>
<dbReference type="InterPro" id="IPR013767">
    <property type="entry name" value="PAS_fold"/>
</dbReference>
<dbReference type="InParanoid" id="A0A5Q0BPL5"/>
<dbReference type="KEGG" id="mmob:F6R98_16480"/>
<accession>A0A5Q0BPL5</accession>
<dbReference type="PROSITE" id="PS50887">
    <property type="entry name" value="GGDEF"/>
    <property type="match status" value="1"/>
</dbReference>
<dbReference type="Pfam" id="PF00990">
    <property type="entry name" value="GGDEF"/>
    <property type="match status" value="1"/>
</dbReference>
<organism evidence="6 7">
    <name type="scientific">Candidatus Methylospira mobilis</name>
    <dbReference type="NCBI Taxonomy" id="1808979"/>
    <lineage>
        <taxon>Bacteria</taxon>
        <taxon>Pseudomonadati</taxon>
        <taxon>Pseudomonadota</taxon>
        <taxon>Gammaproteobacteria</taxon>
        <taxon>Methylococcales</taxon>
        <taxon>Methylococcaceae</taxon>
        <taxon>Candidatus Methylospira</taxon>
    </lineage>
</organism>
<proteinExistence type="predicted"/>
<feature type="domain" description="PAS" evidence="3">
    <location>
        <begin position="345"/>
        <end position="397"/>
    </location>
</feature>
<name>A0A5Q0BPL5_9GAMM</name>
<dbReference type="AlphaFoldDB" id="A0A5Q0BPL5"/>
<comment type="cofactor">
    <cofactor evidence="1">
        <name>Mg(2+)</name>
        <dbReference type="ChEBI" id="CHEBI:18420"/>
    </cofactor>
</comment>
<dbReference type="InterPro" id="IPR029787">
    <property type="entry name" value="Nucleotide_cyclase"/>
</dbReference>
<dbReference type="PROSITE" id="PS50113">
    <property type="entry name" value="PAC"/>
    <property type="match status" value="1"/>
</dbReference>
<dbReference type="InterPro" id="IPR043128">
    <property type="entry name" value="Rev_trsase/Diguanyl_cyclase"/>
</dbReference>
<dbReference type="Pfam" id="PF00989">
    <property type="entry name" value="PAS"/>
    <property type="match status" value="1"/>
</dbReference>
<evidence type="ECO:0000259" key="3">
    <source>
        <dbReference type="PROSITE" id="PS50112"/>
    </source>
</evidence>
<dbReference type="PANTHER" id="PTHR46663:SF3">
    <property type="entry name" value="SLL0267 PROTEIN"/>
    <property type="match status" value="1"/>
</dbReference>
<evidence type="ECO:0000313" key="6">
    <source>
        <dbReference type="EMBL" id="QFY44028.1"/>
    </source>
</evidence>
<dbReference type="SMART" id="SM00267">
    <property type="entry name" value="GGDEF"/>
    <property type="match status" value="1"/>
</dbReference>
<dbReference type="EMBL" id="CP044205">
    <property type="protein sequence ID" value="QFY44028.1"/>
    <property type="molecule type" value="Genomic_DNA"/>
</dbReference>
<keyword evidence="7" id="KW-1185">Reference proteome</keyword>
<feature type="domain" description="GGDEF" evidence="5">
    <location>
        <begin position="635"/>
        <end position="782"/>
    </location>
</feature>
<dbReference type="Gene3D" id="3.40.190.10">
    <property type="entry name" value="Periplasmic binding protein-like II"/>
    <property type="match status" value="2"/>
</dbReference>
<dbReference type="GO" id="GO:0006355">
    <property type="term" value="P:regulation of DNA-templated transcription"/>
    <property type="evidence" value="ECO:0007669"/>
    <property type="project" value="InterPro"/>
</dbReference>
<dbReference type="InterPro" id="IPR000160">
    <property type="entry name" value="GGDEF_dom"/>
</dbReference>
<dbReference type="InterPro" id="IPR001610">
    <property type="entry name" value="PAC"/>
</dbReference>
<dbReference type="PROSITE" id="PS50112">
    <property type="entry name" value="PAS"/>
    <property type="match status" value="1"/>
</dbReference>
<dbReference type="Gene3D" id="3.30.70.270">
    <property type="match status" value="1"/>
</dbReference>
<keyword evidence="2" id="KW-0812">Transmembrane</keyword>
<dbReference type="FunFam" id="3.30.70.270:FF:000001">
    <property type="entry name" value="Diguanylate cyclase domain protein"/>
    <property type="match status" value="1"/>
</dbReference>
<dbReference type="InterPro" id="IPR035965">
    <property type="entry name" value="PAS-like_dom_sf"/>
</dbReference>
<evidence type="ECO:0000259" key="5">
    <source>
        <dbReference type="PROSITE" id="PS50887"/>
    </source>
</evidence>
<dbReference type="InterPro" id="IPR000700">
    <property type="entry name" value="PAS-assoc_C"/>
</dbReference>
<dbReference type="Pfam" id="PF09084">
    <property type="entry name" value="NMT1"/>
    <property type="match status" value="1"/>
</dbReference>
<reference evidence="6 7" key="1">
    <citation type="submission" date="2019-09" db="EMBL/GenBank/DDBJ databases">
        <title>Ecophysiology of the spiral-shaped methanotroph Methylospira mobilis as revealed by the complete genome sequence.</title>
        <authorList>
            <person name="Oshkin I.Y."/>
            <person name="Dedysh S.N."/>
            <person name="Miroshnikov K."/>
            <person name="Danilova O.V."/>
            <person name="Hakobyan A."/>
            <person name="Liesack W."/>
        </authorList>
    </citation>
    <scope>NUCLEOTIDE SEQUENCE [LARGE SCALE GENOMIC DNA]</scope>
    <source>
        <strain evidence="6 7">Shm1</strain>
    </source>
</reference>
<evidence type="ECO:0000313" key="7">
    <source>
        <dbReference type="Proteomes" id="UP000325755"/>
    </source>
</evidence>
<dbReference type="InterPro" id="IPR052163">
    <property type="entry name" value="DGC-Regulatory_Protein"/>
</dbReference>
<dbReference type="SMART" id="SM00086">
    <property type="entry name" value="PAC"/>
    <property type="match status" value="2"/>
</dbReference>
<dbReference type="SMART" id="SM00091">
    <property type="entry name" value="PAS"/>
    <property type="match status" value="2"/>
</dbReference>
<dbReference type="CDD" id="cd01949">
    <property type="entry name" value="GGDEF"/>
    <property type="match status" value="1"/>
</dbReference>
<dbReference type="SUPFAM" id="SSF53850">
    <property type="entry name" value="Periplasmic binding protein-like II"/>
    <property type="match status" value="1"/>
</dbReference>
<evidence type="ECO:0000256" key="2">
    <source>
        <dbReference type="SAM" id="Phobius"/>
    </source>
</evidence>
<evidence type="ECO:0000256" key="1">
    <source>
        <dbReference type="ARBA" id="ARBA00001946"/>
    </source>
</evidence>
<evidence type="ECO:0000259" key="4">
    <source>
        <dbReference type="PROSITE" id="PS50113"/>
    </source>
</evidence>
<feature type="transmembrane region" description="Helical" evidence="2">
    <location>
        <begin position="313"/>
        <end position="336"/>
    </location>
</feature>
<dbReference type="InterPro" id="IPR015168">
    <property type="entry name" value="SsuA/THI5"/>
</dbReference>
<dbReference type="CDD" id="cd00130">
    <property type="entry name" value="PAS"/>
    <property type="match status" value="1"/>
</dbReference>
<dbReference type="InterPro" id="IPR000014">
    <property type="entry name" value="PAS"/>
</dbReference>
<protein>
    <submittedName>
        <fullName evidence="6">Diguanylate cyclase</fullName>
    </submittedName>
</protein>
<feature type="domain" description="PAC" evidence="4">
    <location>
        <begin position="419"/>
        <end position="473"/>
    </location>
</feature>
<dbReference type="NCBIfam" id="TIGR00254">
    <property type="entry name" value="GGDEF"/>
    <property type="match status" value="1"/>
</dbReference>